<gene>
    <name evidence="2" type="ORF">KIPB_012157</name>
</gene>
<comment type="caution">
    <text evidence="2">The sequence shown here is derived from an EMBL/GenBank/DDBJ whole genome shotgun (WGS) entry which is preliminary data.</text>
</comment>
<proteinExistence type="predicted"/>
<protein>
    <submittedName>
        <fullName evidence="2">Uncharacterized protein</fullName>
    </submittedName>
</protein>
<dbReference type="EMBL" id="BDIP01005262">
    <property type="protein sequence ID" value="GCA63837.1"/>
    <property type="molecule type" value="Genomic_DNA"/>
</dbReference>
<feature type="region of interest" description="Disordered" evidence="1">
    <location>
        <begin position="58"/>
        <end position="83"/>
    </location>
</feature>
<organism evidence="2 3">
    <name type="scientific">Kipferlia bialata</name>
    <dbReference type="NCBI Taxonomy" id="797122"/>
    <lineage>
        <taxon>Eukaryota</taxon>
        <taxon>Metamonada</taxon>
        <taxon>Carpediemonas-like organisms</taxon>
        <taxon>Kipferlia</taxon>
    </lineage>
</organism>
<evidence type="ECO:0000313" key="3">
    <source>
        <dbReference type="Proteomes" id="UP000265618"/>
    </source>
</evidence>
<evidence type="ECO:0000313" key="2">
    <source>
        <dbReference type="EMBL" id="GCA63837.1"/>
    </source>
</evidence>
<accession>A0A391NR26</accession>
<name>A0A391NR26_9EUKA</name>
<dbReference type="AlphaFoldDB" id="A0A391NR26"/>
<keyword evidence="3" id="KW-1185">Reference proteome</keyword>
<feature type="non-terminal residue" evidence="2">
    <location>
        <position position="1"/>
    </location>
</feature>
<dbReference type="Proteomes" id="UP000265618">
    <property type="component" value="Unassembled WGS sequence"/>
</dbReference>
<reference evidence="2 3" key="1">
    <citation type="journal article" date="2018" name="PLoS ONE">
        <title>The draft genome of Kipferlia bialata reveals reductive genome evolution in fornicate parasites.</title>
        <authorList>
            <person name="Tanifuji G."/>
            <person name="Takabayashi S."/>
            <person name="Kume K."/>
            <person name="Takagi M."/>
            <person name="Nakayama T."/>
            <person name="Kamikawa R."/>
            <person name="Inagaki Y."/>
            <person name="Hashimoto T."/>
        </authorList>
    </citation>
    <scope>NUCLEOTIDE SEQUENCE [LARGE SCALE GENOMIC DNA]</scope>
    <source>
        <strain evidence="2">NY0173</strain>
    </source>
</reference>
<evidence type="ECO:0000256" key="1">
    <source>
        <dbReference type="SAM" id="MobiDB-lite"/>
    </source>
</evidence>
<sequence>MPAEDISAAELKAPMASRWVQSLVNASYTDAYATIASPARPTQPSSLVFEAEASEKVTADMHSPVDAYPSASSELTPKEETLSGWVDDEQASLLRSKVEAPVPKGITVPDIPPTLNEEQQI</sequence>